<dbReference type="EMBL" id="CP072362">
    <property type="protein sequence ID" value="QUB76544.1"/>
    <property type="molecule type" value="Genomic_DNA"/>
</dbReference>
<reference evidence="1 2" key="1">
    <citation type="submission" date="2021-03" db="EMBL/GenBank/DDBJ databases">
        <title>Human Oral Microbial Genomes.</title>
        <authorList>
            <person name="Johnston C.D."/>
            <person name="Chen T."/>
            <person name="Dewhirst F.E."/>
        </authorList>
    </citation>
    <scope>NUCLEOTIDE SEQUENCE [LARGE SCALE GENOMIC DNA]</scope>
    <source>
        <strain evidence="1 2">F0054</strain>
    </source>
</reference>
<dbReference type="Proteomes" id="UP000682195">
    <property type="component" value="Chromosome 2"/>
</dbReference>
<name>A0ABX7XSB7_9BACT</name>
<organism evidence="1 2">
    <name type="scientific">Prevotella melaninogenica</name>
    <dbReference type="NCBI Taxonomy" id="28132"/>
    <lineage>
        <taxon>Bacteria</taxon>
        <taxon>Pseudomonadati</taxon>
        <taxon>Bacteroidota</taxon>
        <taxon>Bacteroidia</taxon>
        <taxon>Bacteroidales</taxon>
        <taxon>Prevotellaceae</taxon>
        <taxon>Prevotella</taxon>
    </lineage>
</organism>
<sequence length="271" mass="31841">MKKIETQEGVYIIQEREHYGIINENNTIIIPCIYESIEYIPTDNIYLIRLNKKYGVLNTNFKTIVPPVYSGLYLWGKKFIAIIADGLSENFNWLWIYQKRKSHNAFYNPKYSLLDKDGQEIFHPRYDAITPVDESFATVTLGDYIGLINSCGIEIIPPIYDMEKDSMIEKIANGIEELKGRIHNKSNRYYRWELTDGKIREKRIFCFSQGNTLYVMDEEGTVFGSQQYLIIPRFDKTDSICNKDIINLLSNNDTEKIRKQDFDFSNIELFR</sequence>
<accession>A0ABX7XSB7</accession>
<dbReference type="InterPro" id="IPR032774">
    <property type="entry name" value="WG_beta_rep"/>
</dbReference>
<evidence type="ECO:0000313" key="2">
    <source>
        <dbReference type="Proteomes" id="UP000682195"/>
    </source>
</evidence>
<dbReference type="PANTHER" id="PTHR37841:SF1">
    <property type="entry name" value="DUF3298 DOMAIN-CONTAINING PROTEIN"/>
    <property type="match status" value="1"/>
</dbReference>
<proteinExistence type="predicted"/>
<dbReference type="RefSeq" id="WP_211808421.1">
    <property type="nucleotide sequence ID" value="NZ_CP072362.1"/>
</dbReference>
<gene>
    <name evidence="1" type="ORF">J5A58_12535</name>
</gene>
<dbReference type="PANTHER" id="PTHR37841">
    <property type="entry name" value="GLR2918 PROTEIN"/>
    <property type="match status" value="1"/>
</dbReference>
<dbReference type="Pfam" id="PF14903">
    <property type="entry name" value="WG_beta_rep"/>
    <property type="match status" value="2"/>
</dbReference>
<keyword evidence="2" id="KW-1185">Reference proteome</keyword>
<protein>
    <submittedName>
        <fullName evidence="1">WG repeat-containing protein</fullName>
    </submittedName>
</protein>
<evidence type="ECO:0000313" key="1">
    <source>
        <dbReference type="EMBL" id="QUB76544.1"/>
    </source>
</evidence>